<dbReference type="GeneID" id="87865903"/>
<proteinExistence type="inferred from homology"/>
<name>A0AAE0MTR5_9PEZI</name>
<reference evidence="9" key="2">
    <citation type="submission" date="2023-06" db="EMBL/GenBank/DDBJ databases">
        <authorList>
            <consortium name="Lawrence Berkeley National Laboratory"/>
            <person name="Haridas S."/>
            <person name="Hensen N."/>
            <person name="Bonometti L."/>
            <person name="Westerberg I."/>
            <person name="Brannstrom I.O."/>
            <person name="Guillou S."/>
            <person name="Cros-Aarteil S."/>
            <person name="Calhoun S."/>
            <person name="Kuo A."/>
            <person name="Mondo S."/>
            <person name="Pangilinan J."/>
            <person name="Riley R."/>
            <person name="Labutti K."/>
            <person name="Andreopoulos B."/>
            <person name="Lipzen A."/>
            <person name="Chen C."/>
            <person name="Yanf M."/>
            <person name="Daum C."/>
            <person name="Ng V."/>
            <person name="Clum A."/>
            <person name="Steindorff A."/>
            <person name="Ohm R."/>
            <person name="Martin F."/>
            <person name="Silar P."/>
            <person name="Natvig D."/>
            <person name="Lalanne C."/>
            <person name="Gautier V."/>
            <person name="Ament-Velasquez S.L."/>
            <person name="Kruys A."/>
            <person name="Hutchinson M.I."/>
            <person name="Powell A.J."/>
            <person name="Barry K."/>
            <person name="Miller A.N."/>
            <person name="Grigoriev I.V."/>
            <person name="Debuchy R."/>
            <person name="Gladieux P."/>
            <person name="Thoren M.H."/>
            <person name="Johannesson H."/>
        </authorList>
    </citation>
    <scope>NUCLEOTIDE SEQUENCE</scope>
    <source>
        <strain evidence="9">CBS 560.94</strain>
    </source>
</reference>
<evidence type="ECO:0000256" key="1">
    <source>
        <dbReference type="ARBA" id="ARBA00004141"/>
    </source>
</evidence>
<feature type="transmembrane region" description="Helical" evidence="7">
    <location>
        <begin position="222"/>
        <end position="243"/>
    </location>
</feature>
<evidence type="ECO:0000313" key="9">
    <source>
        <dbReference type="EMBL" id="KAK3347408.1"/>
    </source>
</evidence>
<evidence type="ECO:0000256" key="5">
    <source>
        <dbReference type="ARBA" id="ARBA00038359"/>
    </source>
</evidence>
<evidence type="ECO:0000256" key="2">
    <source>
        <dbReference type="ARBA" id="ARBA00022692"/>
    </source>
</evidence>
<feature type="compositionally biased region" description="Low complexity" evidence="6">
    <location>
        <begin position="376"/>
        <end position="394"/>
    </location>
</feature>
<dbReference type="InterPro" id="IPR049326">
    <property type="entry name" value="Rhodopsin_dom_fungi"/>
</dbReference>
<dbReference type="InterPro" id="IPR052337">
    <property type="entry name" value="SAT4-like"/>
</dbReference>
<dbReference type="PANTHER" id="PTHR33048:SF42">
    <property type="entry name" value="INTEGRAL MEMBRANE PROTEIN"/>
    <property type="match status" value="1"/>
</dbReference>
<comment type="caution">
    <text evidence="9">The sequence shown here is derived from an EMBL/GenBank/DDBJ whole genome shotgun (WGS) entry which is preliminary data.</text>
</comment>
<feature type="compositionally biased region" description="Polar residues" evidence="6">
    <location>
        <begin position="348"/>
        <end position="368"/>
    </location>
</feature>
<feature type="transmembrane region" description="Helical" evidence="7">
    <location>
        <begin position="293"/>
        <end position="317"/>
    </location>
</feature>
<feature type="domain" description="Rhodopsin" evidence="8">
    <location>
        <begin position="75"/>
        <end position="318"/>
    </location>
</feature>
<feature type="region of interest" description="Disordered" evidence="6">
    <location>
        <begin position="501"/>
        <end position="556"/>
    </location>
</feature>
<dbReference type="Pfam" id="PF20684">
    <property type="entry name" value="Fung_rhodopsin"/>
    <property type="match status" value="1"/>
</dbReference>
<protein>
    <recommendedName>
        <fullName evidence="8">Rhodopsin domain-containing protein</fullName>
    </recommendedName>
</protein>
<feature type="transmembrane region" description="Helical" evidence="7">
    <location>
        <begin position="255"/>
        <end position="273"/>
    </location>
</feature>
<gene>
    <name evidence="9" type="ORF">B0H65DRAFT_521413</name>
</gene>
<keyword evidence="3 7" id="KW-1133">Transmembrane helix</keyword>
<evidence type="ECO:0000256" key="6">
    <source>
        <dbReference type="SAM" id="MobiDB-lite"/>
    </source>
</evidence>
<dbReference type="Proteomes" id="UP001278500">
    <property type="component" value="Unassembled WGS sequence"/>
</dbReference>
<keyword evidence="10" id="KW-1185">Reference proteome</keyword>
<feature type="region of interest" description="Disordered" evidence="6">
    <location>
        <begin position="348"/>
        <end position="410"/>
    </location>
</feature>
<organism evidence="9 10">
    <name type="scientific">Neurospora tetraspora</name>
    <dbReference type="NCBI Taxonomy" id="94610"/>
    <lineage>
        <taxon>Eukaryota</taxon>
        <taxon>Fungi</taxon>
        <taxon>Dikarya</taxon>
        <taxon>Ascomycota</taxon>
        <taxon>Pezizomycotina</taxon>
        <taxon>Sordariomycetes</taxon>
        <taxon>Sordariomycetidae</taxon>
        <taxon>Sordariales</taxon>
        <taxon>Sordariaceae</taxon>
        <taxon>Neurospora</taxon>
    </lineage>
</organism>
<dbReference type="RefSeq" id="XP_062682490.1">
    <property type="nucleotide sequence ID" value="XM_062828749.1"/>
</dbReference>
<keyword evidence="2 7" id="KW-0812">Transmembrane</keyword>
<evidence type="ECO:0000256" key="4">
    <source>
        <dbReference type="ARBA" id="ARBA00023136"/>
    </source>
</evidence>
<dbReference type="AlphaFoldDB" id="A0AAE0MTR5"/>
<comment type="subcellular location">
    <subcellularLocation>
        <location evidence="1">Membrane</location>
        <topology evidence="1">Multi-pass membrane protein</topology>
    </subcellularLocation>
</comment>
<comment type="similarity">
    <text evidence="5">Belongs to the SAT4 family.</text>
</comment>
<evidence type="ECO:0000256" key="3">
    <source>
        <dbReference type="ARBA" id="ARBA00022989"/>
    </source>
</evidence>
<evidence type="ECO:0000256" key="7">
    <source>
        <dbReference type="SAM" id="Phobius"/>
    </source>
</evidence>
<dbReference type="EMBL" id="JAUEPP010000003">
    <property type="protein sequence ID" value="KAK3347408.1"/>
    <property type="molecule type" value="Genomic_DNA"/>
</dbReference>
<feature type="transmembrane region" description="Helical" evidence="7">
    <location>
        <begin position="91"/>
        <end position="112"/>
    </location>
</feature>
<keyword evidence="4 7" id="KW-0472">Membrane</keyword>
<evidence type="ECO:0000259" key="8">
    <source>
        <dbReference type="Pfam" id="PF20684"/>
    </source>
</evidence>
<evidence type="ECO:0000313" key="10">
    <source>
        <dbReference type="Proteomes" id="UP001278500"/>
    </source>
</evidence>
<sequence>MASTVGAAASPFIKAAVHHAVNAVVIHLEGRADNDTNTNGTAKVIPEEDYHRSRVAQVNFSCWFLTVLAALFLGLRIYCKKYRGRGLWWDDHVLIISWISLTTSSALITYSTTLGFALPTSLFNPDNSIPVLNHYLLITNFAGTFSILAALWSKTSFAITVLRISQDSWIRFLIWFIMISVNLSLGVAVALTWGQCDPIPKIWQPFIAGKCMDKAIQIHYNMFTAVYSGAMDIVLAVLPWKIIWILGTMNKKEKFGVLVAMSMGVFAGVTSIIKATELPAIRDSDFTFASTNLVILGIAESAITIMAASIPILRALLREHRGGPRPPPPAEFYNLDSLENQQSDQMYAGTKRTQGTGRSSTTVTTNRTGRSKRRGSLFGSLSLTRGSRSSSNGRNMKDEEAGNGHGHGPVVHVHHVHAAETGGHGNGRPAVMMRRLSIRLSSAFSVGFGTAGGFGGESDTVVHQPSVSGESHGGVGTVVHVVMDPPPPGKIVKEREVTIAYDQRSPTPPDTQKRMSEWPSYPTKGQGSDADLANVHAMRPWGDDDDDGTKESMGRR</sequence>
<feature type="transmembrane region" description="Helical" evidence="7">
    <location>
        <begin position="58"/>
        <end position="79"/>
    </location>
</feature>
<dbReference type="GO" id="GO:0016020">
    <property type="term" value="C:membrane"/>
    <property type="evidence" value="ECO:0007669"/>
    <property type="project" value="UniProtKB-SubCell"/>
</dbReference>
<feature type="transmembrane region" description="Helical" evidence="7">
    <location>
        <begin position="172"/>
        <end position="193"/>
    </location>
</feature>
<feature type="transmembrane region" description="Helical" evidence="7">
    <location>
        <begin position="132"/>
        <end position="152"/>
    </location>
</feature>
<accession>A0AAE0MTR5</accession>
<reference evidence="9" key="1">
    <citation type="journal article" date="2023" name="Mol. Phylogenet. Evol.">
        <title>Genome-scale phylogeny and comparative genomics of the fungal order Sordariales.</title>
        <authorList>
            <person name="Hensen N."/>
            <person name="Bonometti L."/>
            <person name="Westerberg I."/>
            <person name="Brannstrom I.O."/>
            <person name="Guillou S."/>
            <person name="Cros-Aarteil S."/>
            <person name="Calhoun S."/>
            <person name="Haridas S."/>
            <person name="Kuo A."/>
            <person name="Mondo S."/>
            <person name="Pangilinan J."/>
            <person name="Riley R."/>
            <person name="LaButti K."/>
            <person name="Andreopoulos B."/>
            <person name="Lipzen A."/>
            <person name="Chen C."/>
            <person name="Yan M."/>
            <person name="Daum C."/>
            <person name="Ng V."/>
            <person name="Clum A."/>
            <person name="Steindorff A."/>
            <person name="Ohm R.A."/>
            <person name="Martin F."/>
            <person name="Silar P."/>
            <person name="Natvig D.O."/>
            <person name="Lalanne C."/>
            <person name="Gautier V."/>
            <person name="Ament-Velasquez S.L."/>
            <person name="Kruys A."/>
            <person name="Hutchinson M.I."/>
            <person name="Powell A.J."/>
            <person name="Barry K."/>
            <person name="Miller A.N."/>
            <person name="Grigoriev I.V."/>
            <person name="Debuchy R."/>
            <person name="Gladieux P."/>
            <person name="Hiltunen Thoren M."/>
            <person name="Johannesson H."/>
        </authorList>
    </citation>
    <scope>NUCLEOTIDE SEQUENCE</scope>
    <source>
        <strain evidence="9">CBS 560.94</strain>
    </source>
</reference>
<dbReference type="PANTHER" id="PTHR33048">
    <property type="entry name" value="PTH11-LIKE INTEGRAL MEMBRANE PROTEIN (AFU_ORTHOLOGUE AFUA_5G11245)"/>
    <property type="match status" value="1"/>
</dbReference>